<accession>A0A4Q0XYM9</accession>
<protein>
    <recommendedName>
        <fullName evidence="3">Methyltransferase</fullName>
    </recommendedName>
</protein>
<evidence type="ECO:0000313" key="2">
    <source>
        <dbReference type="Proteomes" id="UP000290191"/>
    </source>
</evidence>
<dbReference type="PANTHER" id="PTHR43861">
    <property type="entry name" value="TRANS-ACONITATE 2-METHYLTRANSFERASE-RELATED"/>
    <property type="match status" value="1"/>
</dbReference>
<evidence type="ECO:0000313" key="1">
    <source>
        <dbReference type="EMBL" id="RXJ62205.1"/>
    </source>
</evidence>
<dbReference type="Pfam" id="PF13489">
    <property type="entry name" value="Methyltransf_23"/>
    <property type="match status" value="1"/>
</dbReference>
<dbReference type="Proteomes" id="UP000290191">
    <property type="component" value="Unassembled WGS sequence"/>
</dbReference>
<evidence type="ECO:0008006" key="3">
    <source>
        <dbReference type="Google" id="ProtNLM"/>
    </source>
</evidence>
<organism evidence="1 2">
    <name type="scientific">Halarcobacter anaerophilus</name>
    <dbReference type="NCBI Taxonomy" id="877500"/>
    <lineage>
        <taxon>Bacteria</taxon>
        <taxon>Pseudomonadati</taxon>
        <taxon>Campylobacterota</taxon>
        <taxon>Epsilonproteobacteria</taxon>
        <taxon>Campylobacterales</taxon>
        <taxon>Arcobacteraceae</taxon>
        <taxon>Halarcobacter</taxon>
    </lineage>
</organism>
<keyword evidence="2" id="KW-1185">Reference proteome</keyword>
<dbReference type="OrthoDB" id="5322383at2"/>
<dbReference type="SUPFAM" id="SSF53335">
    <property type="entry name" value="S-adenosyl-L-methionine-dependent methyltransferases"/>
    <property type="match status" value="1"/>
</dbReference>
<sequence length="400" mass="46795">MGIEWKKIDSVKNNNQELVEVRKCPICGNKTYKSFFKIENFQFFSDSNISKQVDINNVQCDNCLAVFMNPCYSKKGFPILFEEAGMSYGSSEGRPNEQVTWLKNRKLLNKEVRVLDIGCGSGNFLSCLPLDVAKVGVDIDKTSIDLAKEKYENIEFICSSFEDLNYQEDIDLITMYHVLEHLSNPKEVLIRLNDLSNENTKLLIEVPIIENGLTNDINGFFSVQHLTHFSRNSFKNILQLSGWEIVEWQEQKDYNGCRVLAQKGLKLDFANIESDNELINLYKYLSNWYKSLEDVENKIIKLEKKRYVIWGAGMHLEFLYQTTSLFKRDKDFIIIDSDKNKYNKTWRGIHIYPPEFLEELEKNSSIVVSSYGSQYRIEKYIKDKRDDVEVIKLYDYLKVY</sequence>
<dbReference type="InterPro" id="IPR029063">
    <property type="entry name" value="SAM-dependent_MTases_sf"/>
</dbReference>
<gene>
    <name evidence="1" type="ORF">CRV06_10590</name>
</gene>
<dbReference type="Gene3D" id="3.40.50.150">
    <property type="entry name" value="Vaccinia Virus protein VP39"/>
    <property type="match status" value="1"/>
</dbReference>
<dbReference type="EMBL" id="PDKO01000009">
    <property type="protein sequence ID" value="RXJ62205.1"/>
    <property type="molecule type" value="Genomic_DNA"/>
</dbReference>
<name>A0A4Q0XYM9_9BACT</name>
<reference evidence="1 2" key="1">
    <citation type="submission" date="2017-10" db="EMBL/GenBank/DDBJ databases">
        <title>Genomics of the genus Arcobacter.</title>
        <authorList>
            <person name="Perez-Cataluna A."/>
            <person name="Figueras M.J."/>
        </authorList>
    </citation>
    <scope>NUCLEOTIDE SEQUENCE [LARGE SCALE GENOMIC DNA]</scope>
    <source>
        <strain evidence="1 2">DSM 24636</strain>
    </source>
</reference>
<comment type="caution">
    <text evidence="1">The sequence shown here is derived from an EMBL/GenBank/DDBJ whole genome shotgun (WGS) entry which is preliminary data.</text>
</comment>
<dbReference type="RefSeq" id="WP_129082442.1">
    <property type="nucleotide sequence ID" value="NZ_CP041070.1"/>
</dbReference>
<dbReference type="CDD" id="cd02440">
    <property type="entry name" value="AdoMet_MTases"/>
    <property type="match status" value="1"/>
</dbReference>
<dbReference type="AlphaFoldDB" id="A0A4Q0XYM9"/>
<proteinExistence type="predicted"/>